<feature type="compositionally biased region" description="Basic and acidic residues" evidence="1">
    <location>
        <begin position="66"/>
        <end position="76"/>
    </location>
</feature>
<gene>
    <name evidence="2" type="ORF">VFPBJ_08177</name>
    <name evidence="3" type="ORF">VFPFJ_07683</name>
</gene>
<evidence type="ECO:0000313" key="2">
    <source>
        <dbReference type="EMBL" id="OAQ77705.1"/>
    </source>
</evidence>
<comment type="caution">
    <text evidence="2">The sequence shown here is derived from an EMBL/GenBank/DDBJ whole genome shotgun (WGS) entry which is preliminary data.</text>
</comment>
<dbReference type="Proteomes" id="UP000078340">
    <property type="component" value="Unassembled WGS sequence"/>
</dbReference>
<protein>
    <submittedName>
        <fullName evidence="2">Uncharacterized protein</fullName>
    </submittedName>
</protein>
<feature type="region of interest" description="Disordered" evidence="1">
    <location>
        <begin position="125"/>
        <end position="155"/>
    </location>
</feature>
<dbReference type="Proteomes" id="UP000078240">
    <property type="component" value="Unassembled WGS sequence"/>
</dbReference>
<name>A0A179GIM0_PURLI</name>
<reference evidence="2 4" key="1">
    <citation type="submission" date="2016-01" db="EMBL/GenBank/DDBJ databases">
        <title>Biosynthesis of antibiotic leucinostatins and their inhibition on Phytophthora in bio-control Purpureocillium lilacinum.</title>
        <authorList>
            <person name="Wang G."/>
            <person name="Liu Z."/>
            <person name="Lin R."/>
            <person name="Li E."/>
            <person name="Mao Z."/>
            <person name="Ling J."/>
            <person name="Yin W."/>
            <person name="Xie B."/>
        </authorList>
    </citation>
    <scope>NUCLEOTIDE SEQUENCE [LARGE SCALE GENOMIC DNA]</scope>
    <source>
        <strain evidence="2">PLBJ-1</strain>
        <strain evidence="3">PLFJ-1</strain>
    </source>
</reference>
<dbReference type="EMBL" id="LSBI01000007">
    <property type="protein sequence ID" value="OAQ85294.1"/>
    <property type="molecule type" value="Genomic_DNA"/>
</dbReference>
<evidence type="ECO:0000313" key="3">
    <source>
        <dbReference type="EMBL" id="OAQ85294.1"/>
    </source>
</evidence>
<organism evidence="2 4">
    <name type="scientific">Purpureocillium lilacinum</name>
    <name type="common">Paecilomyces lilacinus</name>
    <dbReference type="NCBI Taxonomy" id="33203"/>
    <lineage>
        <taxon>Eukaryota</taxon>
        <taxon>Fungi</taxon>
        <taxon>Dikarya</taxon>
        <taxon>Ascomycota</taxon>
        <taxon>Pezizomycotina</taxon>
        <taxon>Sordariomycetes</taxon>
        <taxon>Hypocreomycetidae</taxon>
        <taxon>Hypocreales</taxon>
        <taxon>Ophiocordycipitaceae</taxon>
        <taxon>Purpureocillium</taxon>
    </lineage>
</organism>
<feature type="region of interest" description="Disordered" evidence="1">
    <location>
        <begin position="48"/>
        <end position="88"/>
    </location>
</feature>
<sequence>MVPIKVPIMNGLMAAASHEAPAVFQNGKLTTSQSCGPGTRLAHCDESAEAVGSRPRSISASTRMTDGGRRKTEHTAHPNSSLGHRVRAEQPQCRWRQTLGGMVAVRRCRSIYCVRGADDGAQLWWPPPPWPGRTSRETTTVSSGSEMDLDPLLGSAARVGPPTVANRYY</sequence>
<dbReference type="EMBL" id="LSBH01000006">
    <property type="protein sequence ID" value="OAQ77705.1"/>
    <property type="molecule type" value="Genomic_DNA"/>
</dbReference>
<evidence type="ECO:0000313" key="4">
    <source>
        <dbReference type="Proteomes" id="UP000078240"/>
    </source>
</evidence>
<dbReference type="AlphaFoldDB" id="A0A179GIM0"/>
<proteinExistence type="predicted"/>
<accession>A0A179GIM0</accession>
<evidence type="ECO:0000256" key="1">
    <source>
        <dbReference type="SAM" id="MobiDB-lite"/>
    </source>
</evidence>